<reference evidence="2 3" key="1">
    <citation type="submission" date="2016-10" db="EMBL/GenBank/DDBJ databases">
        <authorList>
            <person name="de Groot N.N."/>
        </authorList>
    </citation>
    <scope>NUCLEOTIDE SEQUENCE [LARGE SCALE GENOMIC DNA]</scope>
    <source>
        <strain evidence="2 3">DSM 5885</strain>
    </source>
</reference>
<evidence type="ECO:0000256" key="1">
    <source>
        <dbReference type="SAM" id="MobiDB-lite"/>
    </source>
</evidence>
<dbReference type="Proteomes" id="UP000198607">
    <property type="component" value="Unassembled WGS sequence"/>
</dbReference>
<proteinExistence type="predicted"/>
<dbReference type="STRING" id="83767.SAMN05660652_01436"/>
<evidence type="ECO:0000313" key="2">
    <source>
        <dbReference type="EMBL" id="SDH22144.1"/>
    </source>
</evidence>
<feature type="region of interest" description="Disordered" evidence="1">
    <location>
        <begin position="1"/>
        <end position="20"/>
    </location>
</feature>
<sequence length="251" mass="28261">MKLSHGNATHGEEEAGLPKAPIMPAAQPVRGHVTIGTDYAKSPAIRGLLAWFREKERIAGSRVGKNGEEERTWFYRRFKSTRIDDVFIQMGAFVAFVRKKMTDQKSIIESLPGDSETASSEVDADVPACRASDRQEIEAESCLALLSEHERQLTRRRRAEKMLLCPGCDRKIGHPHLVLNAGALLRIRNDACLDDGLCGFMNFRWHDHENMGRPSFSVEESITPGQIELYFHNADCLRKWFNAITDHLGGK</sequence>
<organism evidence="2 3">
    <name type="scientific">Propionivibrio dicarboxylicus</name>
    <dbReference type="NCBI Taxonomy" id="83767"/>
    <lineage>
        <taxon>Bacteria</taxon>
        <taxon>Pseudomonadati</taxon>
        <taxon>Pseudomonadota</taxon>
        <taxon>Betaproteobacteria</taxon>
        <taxon>Rhodocyclales</taxon>
        <taxon>Rhodocyclaceae</taxon>
        <taxon>Propionivibrio</taxon>
    </lineage>
</organism>
<name>A0A1G8AMH5_9RHOO</name>
<gene>
    <name evidence="2" type="ORF">SAMN05660652_01436</name>
</gene>
<dbReference type="RefSeq" id="WP_425438684.1">
    <property type="nucleotide sequence ID" value="NZ_FNCY01000004.1"/>
</dbReference>
<dbReference type="EMBL" id="FNCY01000004">
    <property type="protein sequence ID" value="SDH22144.1"/>
    <property type="molecule type" value="Genomic_DNA"/>
</dbReference>
<evidence type="ECO:0000313" key="3">
    <source>
        <dbReference type="Proteomes" id="UP000198607"/>
    </source>
</evidence>
<protein>
    <submittedName>
        <fullName evidence="2">Uncharacterized protein</fullName>
    </submittedName>
</protein>
<dbReference type="AlphaFoldDB" id="A0A1G8AMH5"/>
<accession>A0A1G8AMH5</accession>
<keyword evidence="3" id="KW-1185">Reference proteome</keyword>